<sequence>MSIALMIVGLLVVGFSCAVLGYNLGKIDARLDCATENFERAARMLGLKVDDEADK</sequence>
<gene>
    <name evidence="1" type="ORF">AKJ09_03697</name>
</gene>
<dbReference type="RefSeq" id="WP_169927597.1">
    <property type="nucleotide sequence ID" value="NZ_CP012333.1"/>
</dbReference>
<name>A0A0K1PU15_9BACT</name>
<dbReference type="EMBL" id="CP012333">
    <property type="protein sequence ID" value="AKU97033.1"/>
    <property type="molecule type" value="Genomic_DNA"/>
</dbReference>
<organism evidence="1 2">
    <name type="scientific">Labilithrix luteola</name>
    <dbReference type="NCBI Taxonomy" id="1391654"/>
    <lineage>
        <taxon>Bacteria</taxon>
        <taxon>Pseudomonadati</taxon>
        <taxon>Myxococcota</taxon>
        <taxon>Polyangia</taxon>
        <taxon>Polyangiales</taxon>
        <taxon>Labilitrichaceae</taxon>
        <taxon>Labilithrix</taxon>
    </lineage>
</organism>
<evidence type="ECO:0000313" key="1">
    <source>
        <dbReference type="EMBL" id="AKU97033.1"/>
    </source>
</evidence>
<evidence type="ECO:0000313" key="2">
    <source>
        <dbReference type="Proteomes" id="UP000064967"/>
    </source>
</evidence>
<reference evidence="1 2" key="1">
    <citation type="submission" date="2015-08" db="EMBL/GenBank/DDBJ databases">
        <authorList>
            <person name="Babu N.S."/>
            <person name="Beckwith C.J."/>
            <person name="Beseler K.G."/>
            <person name="Brison A."/>
            <person name="Carone J.V."/>
            <person name="Caskin T.P."/>
            <person name="Diamond M."/>
            <person name="Durham M.E."/>
            <person name="Foxe J.M."/>
            <person name="Go M."/>
            <person name="Henderson B.A."/>
            <person name="Jones I.B."/>
            <person name="McGettigan J.A."/>
            <person name="Micheletti S.J."/>
            <person name="Nasrallah M.E."/>
            <person name="Ortiz D."/>
            <person name="Piller C.R."/>
            <person name="Privatt S.R."/>
            <person name="Schneider S.L."/>
            <person name="Sharp S."/>
            <person name="Smith T.C."/>
            <person name="Stanton J.D."/>
            <person name="Ullery H.E."/>
            <person name="Wilson R.J."/>
            <person name="Serrano M.G."/>
            <person name="Buck G."/>
            <person name="Lee V."/>
            <person name="Wang Y."/>
            <person name="Carvalho R."/>
            <person name="Voegtly L."/>
            <person name="Shi R."/>
            <person name="Duckworth R."/>
            <person name="Johnson A."/>
            <person name="Loviza R."/>
            <person name="Walstead R."/>
            <person name="Shah Z."/>
            <person name="Kiflezghi M."/>
            <person name="Wade K."/>
            <person name="Ball S.L."/>
            <person name="Bradley K.W."/>
            <person name="Asai D.J."/>
            <person name="Bowman C.A."/>
            <person name="Russell D.A."/>
            <person name="Pope W.H."/>
            <person name="Jacobs-Sera D."/>
            <person name="Hendrix R.W."/>
            <person name="Hatfull G.F."/>
        </authorList>
    </citation>
    <scope>NUCLEOTIDE SEQUENCE [LARGE SCALE GENOMIC DNA]</scope>
    <source>
        <strain evidence="1 2">DSM 27648</strain>
    </source>
</reference>
<keyword evidence="2" id="KW-1185">Reference proteome</keyword>
<dbReference type="STRING" id="1391654.AKJ09_03697"/>
<dbReference type="KEGG" id="llu:AKJ09_03697"/>
<dbReference type="AlphaFoldDB" id="A0A0K1PU15"/>
<protein>
    <submittedName>
        <fullName evidence="1">Uncharacterized protein</fullName>
    </submittedName>
</protein>
<accession>A0A0K1PU15</accession>
<proteinExistence type="predicted"/>
<dbReference type="Proteomes" id="UP000064967">
    <property type="component" value="Chromosome"/>
</dbReference>